<keyword evidence="5" id="KW-1185">Reference proteome</keyword>
<evidence type="ECO:0000313" key="3">
    <source>
        <dbReference type="EMBL" id="USQ86847.1"/>
    </source>
</evidence>
<dbReference type="Proteomes" id="UP000184286">
    <property type="component" value="Unassembled WGS sequence"/>
</dbReference>
<evidence type="ECO:0008006" key="6">
    <source>
        <dbReference type="Google" id="ProtNLM"/>
    </source>
</evidence>
<reference evidence="3" key="4">
    <citation type="submission" date="2022-06" db="EMBL/GenBank/DDBJ databases">
        <title>Complete genome sequence of soil microorganisms Streptomyces sp. Qhu-M197 isolated from Alpine meadows habitats on the Tibetan Plateau.</title>
        <authorList>
            <person name="Zhang B."/>
            <person name="Xiang X."/>
            <person name="Fan J."/>
        </authorList>
    </citation>
    <scope>NUCLEOTIDE SEQUENCE</scope>
    <source>
        <strain evidence="3">Qhu-M197</strain>
    </source>
</reference>
<dbReference type="RefSeq" id="WP_073491137.1">
    <property type="nucleotide sequence ID" value="NZ_CP099468.1"/>
</dbReference>
<proteinExistence type="predicted"/>
<feature type="region of interest" description="Disordered" evidence="1">
    <location>
        <begin position="1"/>
        <end position="27"/>
    </location>
</feature>
<reference evidence="4" key="2">
    <citation type="submission" date="2016-11" db="EMBL/GenBank/DDBJ databases">
        <authorList>
            <person name="Schniete J.K."/>
            <person name="Salih T."/>
            <person name="Algora Gallardo L."/>
            <person name="Martinez Fernandez S."/>
            <person name="Herron P.R."/>
        </authorList>
    </citation>
    <scope>NUCLEOTIDE SEQUENCE [LARGE SCALE GENOMIC DNA]</scope>
    <source>
        <strain evidence="4">DSM 41896</strain>
    </source>
</reference>
<organism evidence="2 4">
    <name type="scientific">Streptomyces phaeoluteigriseus</name>
    <dbReference type="NCBI Taxonomy" id="114686"/>
    <lineage>
        <taxon>Bacteria</taxon>
        <taxon>Bacillati</taxon>
        <taxon>Actinomycetota</taxon>
        <taxon>Actinomycetes</taxon>
        <taxon>Kitasatosporales</taxon>
        <taxon>Streptomycetaceae</taxon>
        <taxon>Streptomyces</taxon>
        <taxon>Streptomyces aurantiacus group</taxon>
    </lineage>
</organism>
<evidence type="ECO:0000313" key="5">
    <source>
        <dbReference type="Proteomes" id="UP001056374"/>
    </source>
</evidence>
<dbReference type="AlphaFoldDB" id="A0A1V6MNS2"/>
<dbReference type="Proteomes" id="UP001056374">
    <property type="component" value="Chromosome"/>
</dbReference>
<gene>
    <name evidence="2" type="ORF">BM536_017760</name>
    <name evidence="3" type="ORF">NFX46_25960</name>
</gene>
<dbReference type="STRING" id="114686.BM536_017760"/>
<evidence type="ECO:0000313" key="2">
    <source>
        <dbReference type="EMBL" id="OQD53976.1"/>
    </source>
</evidence>
<reference evidence="2" key="1">
    <citation type="submission" date="2016-11" db="EMBL/GenBank/DDBJ databases">
        <authorList>
            <person name="Jaros S."/>
            <person name="Januszkiewicz K."/>
            <person name="Wedrychowicz H."/>
        </authorList>
    </citation>
    <scope>NUCLEOTIDE SEQUENCE [LARGE SCALE GENOMIC DNA]</scope>
    <source>
        <strain evidence="2">DSM 41896</strain>
    </source>
</reference>
<sequence>MRPFAQPASGGAQRPAGSSGDTDDAGHIEYRVAHLRDRLAAEELAELGVRAEVRAGSVVVSGTVPSAECREVLLRTVHEELAGLAVHTDVVVAETASPDHAEDLP</sequence>
<dbReference type="EMBL" id="MPOH02000015">
    <property type="protein sequence ID" value="OQD53976.1"/>
    <property type="molecule type" value="Genomic_DNA"/>
</dbReference>
<name>A0A1V6MNS2_9ACTN</name>
<accession>A0A1V6MNS2</accession>
<evidence type="ECO:0000313" key="4">
    <source>
        <dbReference type="Proteomes" id="UP000184286"/>
    </source>
</evidence>
<protein>
    <recommendedName>
        <fullName evidence="6">BON domain-containing protein</fullName>
    </recommendedName>
</protein>
<reference evidence="2 4" key="3">
    <citation type="submission" date="2017-02" db="EMBL/GenBank/DDBJ databases">
        <title>Draft genome sequence of Streptomyces phaeoluteigriseus type strain DSM41896.</title>
        <authorList>
            <person name="Salih T.S."/>
            <person name="Algora Gallardo L."/>
            <person name="Melo Santos T."/>
            <person name="Filgueira Martinez S."/>
            <person name="Herron P.R."/>
        </authorList>
    </citation>
    <scope>NUCLEOTIDE SEQUENCE [LARGE SCALE GENOMIC DNA]</scope>
    <source>
        <strain evidence="2 4">DSM 41896</strain>
    </source>
</reference>
<evidence type="ECO:0000256" key="1">
    <source>
        <dbReference type="SAM" id="MobiDB-lite"/>
    </source>
</evidence>
<dbReference type="EMBL" id="CP099468">
    <property type="protein sequence ID" value="USQ86847.1"/>
    <property type="molecule type" value="Genomic_DNA"/>
</dbReference>